<dbReference type="EMBL" id="JBHSBB010000014">
    <property type="protein sequence ID" value="MFC4033967.1"/>
    <property type="molecule type" value="Genomic_DNA"/>
</dbReference>
<dbReference type="InterPro" id="IPR005561">
    <property type="entry name" value="ANTAR"/>
</dbReference>
<evidence type="ECO:0000313" key="5">
    <source>
        <dbReference type="EMBL" id="MFC4033967.1"/>
    </source>
</evidence>
<dbReference type="Pfam" id="PF03861">
    <property type="entry name" value="ANTAR"/>
    <property type="match status" value="1"/>
</dbReference>
<dbReference type="PIRSF" id="PIRSF036625">
    <property type="entry name" value="GAF_ANTAR"/>
    <property type="match status" value="1"/>
</dbReference>
<dbReference type="InterPro" id="IPR012074">
    <property type="entry name" value="GAF_ANTAR"/>
</dbReference>
<name>A0ABV8HPN8_9ACTN</name>
<gene>
    <name evidence="5" type="ORF">ACFO3J_21140</name>
</gene>
<organism evidence="5 6">
    <name type="scientific">Streptomyces polygonati</name>
    <dbReference type="NCBI Taxonomy" id="1617087"/>
    <lineage>
        <taxon>Bacteria</taxon>
        <taxon>Bacillati</taxon>
        <taxon>Actinomycetota</taxon>
        <taxon>Actinomycetes</taxon>
        <taxon>Kitasatosporales</taxon>
        <taxon>Streptomycetaceae</taxon>
        <taxon>Streptomyces</taxon>
    </lineage>
</organism>
<dbReference type="RefSeq" id="WP_386431328.1">
    <property type="nucleotide sequence ID" value="NZ_JBHSBB010000014.1"/>
</dbReference>
<keyword evidence="6" id="KW-1185">Reference proteome</keyword>
<feature type="region of interest" description="Disordered" evidence="3">
    <location>
        <begin position="1"/>
        <end position="24"/>
    </location>
</feature>
<dbReference type="Gene3D" id="3.30.450.40">
    <property type="match status" value="1"/>
</dbReference>
<reference evidence="6" key="1">
    <citation type="journal article" date="2019" name="Int. J. Syst. Evol. Microbiol.">
        <title>The Global Catalogue of Microorganisms (GCM) 10K type strain sequencing project: providing services to taxonomists for standard genome sequencing and annotation.</title>
        <authorList>
            <consortium name="The Broad Institute Genomics Platform"/>
            <consortium name="The Broad Institute Genome Sequencing Center for Infectious Disease"/>
            <person name="Wu L."/>
            <person name="Ma J."/>
        </authorList>
    </citation>
    <scope>NUCLEOTIDE SEQUENCE [LARGE SCALE GENOMIC DNA]</scope>
    <source>
        <strain evidence="6">CGMCC 4.7237</strain>
    </source>
</reference>
<evidence type="ECO:0000259" key="4">
    <source>
        <dbReference type="SMART" id="SM01012"/>
    </source>
</evidence>
<accession>A0ABV8HPN8</accession>
<dbReference type="SMART" id="SM01012">
    <property type="entry name" value="ANTAR"/>
    <property type="match status" value="1"/>
</dbReference>
<dbReference type="InterPro" id="IPR029016">
    <property type="entry name" value="GAF-like_dom_sf"/>
</dbReference>
<keyword evidence="2" id="KW-0804">Transcription</keyword>
<proteinExistence type="predicted"/>
<keyword evidence="1" id="KW-0805">Transcription regulation</keyword>
<dbReference type="InterPro" id="IPR003018">
    <property type="entry name" value="GAF"/>
</dbReference>
<dbReference type="Gene3D" id="1.10.10.10">
    <property type="entry name" value="Winged helix-like DNA-binding domain superfamily/Winged helix DNA-binding domain"/>
    <property type="match status" value="1"/>
</dbReference>
<feature type="region of interest" description="Disordered" evidence="3">
    <location>
        <begin position="191"/>
        <end position="211"/>
    </location>
</feature>
<feature type="compositionally biased region" description="Basic and acidic residues" evidence="3">
    <location>
        <begin position="1"/>
        <end position="12"/>
    </location>
</feature>
<dbReference type="SUPFAM" id="SSF55781">
    <property type="entry name" value="GAF domain-like"/>
    <property type="match status" value="1"/>
</dbReference>
<evidence type="ECO:0000256" key="1">
    <source>
        <dbReference type="ARBA" id="ARBA00023015"/>
    </source>
</evidence>
<dbReference type="InterPro" id="IPR036388">
    <property type="entry name" value="WH-like_DNA-bd_sf"/>
</dbReference>
<comment type="caution">
    <text evidence="5">The sequence shown here is derived from an EMBL/GenBank/DDBJ whole genome shotgun (WGS) entry which is preliminary data.</text>
</comment>
<protein>
    <submittedName>
        <fullName evidence="5">GAF and ANTAR domain-containing protein</fullName>
    </submittedName>
</protein>
<evidence type="ECO:0000256" key="3">
    <source>
        <dbReference type="SAM" id="MobiDB-lite"/>
    </source>
</evidence>
<dbReference type="Proteomes" id="UP001595765">
    <property type="component" value="Unassembled WGS sequence"/>
</dbReference>
<evidence type="ECO:0000256" key="2">
    <source>
        <dbReference type="ARBA" id="ARBA00023163"/>
    </source>
</evidence>
<dbReference type="Pfam" id="PF13185">
    <property type="entry name" value="GAF_2"/>
    <property type="match status" value="1"/>
</dbReference>
<feature type="domain" description="ANTAR" evidence="4">
    <location>
        <begin position="186"/>
        <end position="262"/>
    </location>
</feature>
<evidence type="ECO:0000313" key="6">
    <source>
        <dbReference type="Proteomes" id="UP001595765"/>
    </source>
</evidence>
<sequence length="270" mass="28336">MKSGRPEGEGERGAGSTRGPGDDDRRLFTRALADAIAGQDPEAVPSRLCQACVDLLDISGASVSLSGGLGTGALWWSSDPVAARLAEAQYSLGDGPCQSAVRLVAPVLAADLTRGADARRWPVFAQRAVELDVRAVFSFPLGGDAVAIGTLDLYRRDPGPLSDRDLAFAFPASDAITFALIRIQSAAARAEDEAAEGDGPADGGQGTGSWLDAAESGHEEVHYATGMVMVQLRVDPQHALARLRAYAFAEGRTVTDVARDVIARKLSFDE</sequence>